<dbReference type="InterPro" id="IPR006665">
    <property type="entry name" value="OmpA-like"/>
</dbReference>
<dbReference type="InterPro" id="IPR050330">
    <property type="entry name" value="Bact_OuterMem_StrucFunc"/>
</dbReference>
<evidence type="ECO:0000256" key="1">
    <source>
        <dbReference type="ARBA" id="ARBA00004442"/>
    </source>
</evidence>
<organism evidence="6 7">
    <name type="scientific">Lacihabitans soyangensis</name>
    <dbReference type="NCBI Taxonomy" id="869394"/>
    <lineage>
        <taxon>Bacteria</taxon>
        <taxon>Pseudomonadati</taxon>
        <taxon>Bacteroidota</taxon>
        <taxon>Cytophagia</taxon>
        <taxon>Cytophagales</taxon>
        <taxon>Leadbetterellaceae</taxon>
        <taxon>Lacihabitans</taxon>
    </lineage>
</organism>
<comment type="subcellular location">
    <subcellularLocation>
        <location evidence="1">Cell outer membrane</location>
    </subcellularLocation>
</comment>
<dbReference type="InterPro" id="IPR006664">
    <property type="entry name" value="OMP_bac"/>
</dbReference>
<evidence type="ECO:0000256" key="2">
    <source>
        <dbReference type="ARBA" id="ARBA00023136"/>
    </source>
</evidence>
<protein>
    <recommendedName>
        <fullName evidence="5">OmpA-like domain-containing protein</fullName>
    </recommendedName>
</protein>
<dbReference type="Gene3D" id="3.30.1330.60">
    <property type="entry name" value="OmpA-like domain"/>
    <property type="match status" value="1"/>
</dbReference>
<keyword evidence="3" id="KW-0998">Cell outer membrane</keyword>
<evidence type="ECO:0000256" key="3">
    <source>
        <dbReference type="ARBA" id="ARBA00023237"/>
    </source>
</evidence>
<evidence type="ECO:0000259" key="5">
    <source>
        <dbReference type="PROSITE" id="PS51123"/>
    </source>
</evidence>
<dbReference type="PANTHER" id="PTHR30329:SF21">
    <property type="entry name" value="LIPOPROTEIN YIAD-RELATED"/>
    <property type="match status" value="1"/>
</dbReference>
<dbReference type="Pfam" id="PF00691">
    <property type="entry name" value="OmpA"/>
    <property type="match status" value="1"/>
</dbReference>
<dbReference type="PANTHER" id="PTHR30329">
    <property type="entry name" value="STATOR ELEMENT OF FLAGELLAR MOTOR COMPLEX"/>
    <property type="match status" value="1"/>
</dbReference>
<keyword evidence="7" id="KW-1185">Reference proteome</keyword>
<gene>
    <name evidence="6" type="ORF">EGI31_17040</name>
</gene>
<dbReference type="PRINTS" id="PR01021">
    <property type="entry name" value="OMPADOMAIN"/>
</dbReference>
<dbReference type="EMBL" id="RJUF01000175">
    <property type="protein sequence ID" value="MCP9764646.1"/>
    <property type="molecule type" value="Genomic_DNA"/>
</dbReference>
<dbReference type="GO" id="GO:0009279">
    <property type="term" value="C:cell outer membrane"/>
    <property type="evidence" value="ECO:0007669"/>
    <property type="project" value="UniProtKB-SubCell"/>
</dbReference>
<comment type="caution">
    <text evidence="6">The sequence shown here is derived from an EMBL/GenBank/DDBJ whole genome shotgun (WGS) entry which is preliminary data.</text>
</comment>
<accession>A0AAE3KVV6</accession>
<feature type="domain" description="OmpA-like" evidence="5">
    <location>
        <begin position="225"/>
        <end position="339"/>
    </location>
</feature>
<dbReference type="InterPro" id="IPR036737">
    <property type="entry name" value="OmpA-like_sf"/>
</dbReference>
<name>A0AAE3KVV6_9BACT</name>
<sequence length="339" mass="38571">MISAEIIFRFSLDLKNIKIIGMRFLLLIFCGLCLNQVSAQNQAFYYFDKGFDEFSGNFPALGIEGDKGEFLEEVVEKFGKEKRKVYRFPKSSGLVFDNTKIKNFINGSYGIEMYFRYDDGSMLLYGQLLGDQLISSQGKYVHLVTTRNVQTKQMNVFVNGKLTLNFSDTGNNLEIDDKSQVSFFSQEGTPTTAGAVAMIKLYDFFIDEKNASNLFQIFSEQNNIVGFNPKGILKNLYFLKSQDVILPESIPELENIFAFLENNPKAKIELQGHTDNQGDFNLNLTLSRNRTLAVKNFLVKKGIDDKRISTRGFGSTKPIASNESEETRRKNRRVELIVL</sequence>
<dbReference type="Proteomes" id="UP001204144">
    <property type="component" value="Unassembled WGS sequence"/>
</dbReference>
<reference evidence="6 7" key="1">
    <citation type="submission" date="2018-11" db="EMBL/GenBank/DDBJ databases">
        <title>Novel bacteria species description.</title>
        <authorList>
            <person name="Han J.-H."/>
        </authorList>
    </citation>
    <scope>NUCLEOTIDE SEQUENCE [LARGE SCALE GENOMIC DNA]</scope>
    <source>
        <strain evidence="6 7">KCTC23259</strain>
    </source>
</reference>
<dbReference type="SUPFAM" id="SSF103088">
    <property type="entry name" value="OmpA-like"/>
    <property type="match status" value="1"/>
</dbReference>
<evidence type="ECO:0000313" key="7">
    <source>
        <dbReference type="Proteomes" id="UP001204144"/>
    </source>
</evidence>
<proteinExistence type="predicted"/>
<evidence type="ECO:0000313" key="6">
    <source>
        <dbReference type="EMBL" id="MCP9764646.1"/>
    </source>
</evidence>
<dbReference type="PROSITE" id="PS51123">
    <property type="entry name" value="OMPA_2"/>
    <property type="match status" value="1"/>
</dbReference>
<dbReference type="CDD" id="cd07185">
    <property type="entry name" value="OmpA_C-like"/>
    <property type="match status" value="1"/>
</dbReference>
<keyword evidence="2 4" id="KW-0472">Membrane</keyword>
<dbReference type="AlphaFoldDB" id="A0AAE3KVV6"/>
<evidence type="ECO:0000256" key="4">
    <source>
        <dbReference type="PROSITE-ProRule" id="PRU00473"/>
    </source>
</evidence>